<name>A0ABS5XPS4_9MICO</name>
<dbReference type="Proteomes" id="UP000740605">
    <property type="component" value="Unassembled WGS sequence"/>
</dbReference>
<dbReference type="RefSeq" id="WP_215485785.1">
    <property type="nucleotide sequence ID" value="NZ_BAAAPJ010000001.1"/>
</dbReference>
<organism evidence="1 2">
    <name type="scientific">Microbacterium flavum</name>
    <dbReference type="NCBI Taxonomy" id="415216"/>
    <lineage>
        <taxon>Bacteria</taxon>
        <taxon>Bacillati</taxon>
        <taxon>Actinomycetota</taxon>
        <taxon>Actinomycetes</taxon>
        <taxon>Micrococcales</taxon>
        <taxon>Microbacteriaceae</taxon>
        <taxon>Microbacterium</taxon>
    </lineage>
</organism>
<dbReference type="PANTHER" id="PTHR41913:SF1">
    <property type="entry name" value="DUF1684 DOMAIN-CONTAINING PROTEIN"/>
    <property type="match status" value="1"/>
</dbReference>
<comment type="caution">
    <text evidence="1">The sequence shown here is derived from an EMBL/GenBank/DDBJ whole genome shotgun (WGS) entry which is preliminary data.</text>
</comment>
<dbReference type="PANTHER" id="PTHR41913">
    <property type="entry name" value="DUF1684 DOMAIN-CONTAINING PROTEIN"/>
    <property type="match status" value="1"/>
</dbReference>
<proteinExistence type="predicted"/>
<accession>A0ABS5XPS4</accession>
<gene>
    <name evidence="1" type="ORF">J0P97_00350</name>
</gene>
<dbReference type="InterPro" id="IPR012467">
    <property type="entry name" value="DUF1684"/>
</dbReference>
<evidence type="ECO:0000313" key="1">
    <source>
        <dbReference type="EMBL" id="MBT8796525.1"/>
    </source>
</evidence>
<keyword evidence="2" id="KW-1185">Reference proteome</keyword>
<sequence>MTGPVAERARIAAEVVDWRRRTFDLYGVVRERSDPRLAHERWRSGRDEMMATHPASPLLEADRAAFAGLPVAPYDPDWRFEVPLLPALPETFAFPSGTDGVVPFERIARVELPGVGSLDVWRLTSYGGGIFIPLRDALAGRPGGTYGGGRYVIDTVKGADLGSSARQGTIVVDLNFAYNPSCAYDVAWACPLAPAGNVVSVPVPVGELYAAFSGS</sequence>
<dbReference type="EMBL" id="JAFLHG010000001">
    <property type="protein sequence ID" value="MBT8796525.1"/>
    <property type="molecule type" value="Genomic_DNA"/>
</dbReference>
<reference evidence="1 2" key="1">
    <citation type="submission" date="2021-03" db="EMBL/GenBank/DDBJ databases">
        <title>Microbacterium pauli sp. nov., isolated from microfiltered milk.</title>
        <authorList>
            <person name="Bellassi P."/>
            <person name="Fontana A."/>
            <person name="Callegari M.L."/>
            <person name="Lorenzo M."/>
            <person name="Cappa F."/>
        </authorList>
    </citation>
    <scope>NUCLEOTIDE SEQUENCE [LARGE SCALE GENOMIC DNA]</scope>
    <source>
        <strain evidence="1 2">DSM 18909</strain>
    </source>
</reference>
<evidence type="ECO:0000313" key="2">
    <source>
        <dbReference type="Proteomes" id="UP000740605"/>
    </source>
</evidence>
<protein>
    <submittedName>
        <fullName evidence="1">DUF1684 domain-containing protein</fullName>
    </submittedName>
</protein>
<dbReference type="Pfam" id="PF07920">
    <property type="entry name" value="DUF1684"/>
    <property type="match status" value="1"/>
</dbReference>